<reference evidence="4 5" key="1">
    <citation type="journal article" date="2014" name="Genome Biol. Evol.">
        <title>The secreted proteins of Achlya hypogyna and Thraustotheca clavata identify the ancestral oomycete secretome and reveal gene acquisitions by horizontal gene transfer.</title>
        <authorList>
            <person name="Misner I."/>
            <person name="Blouin N."/>
            <person name="Leonard G."/>
            <person name="Richards T.A."/>
            <person name="Lane C.E."/>
        </authorList>
    </citation>
    <scope>NUCLEOTIDE SEQUENCE [LARGE SCALE GENOMIC DNA]</scope>
    <source>
        <strain evidence="4 5">ATCC 48635</strain>
    </source>
</reference>
<keyword evidence="2" id="KW-0813">Transport</keyword>
<accession>A0A1V9ZM47</accession>
<dbReference type="AlphaFoldDB" id="A0A1V9ZM47"/>
<feature type="transmembrane region" description="Helical" evidence="3">
    <location>
        <begin position="186"/>
        <end position="205"/>
    </location>
</feature>
<dbReference type="InterPro" id="IPR050222">
    <property type="entry name" value="MATE_MdtK"/>
</dbReference>
<evidence type="ECO:0000313" key="4">
    <source>
        <dbReference type="EMBL" id="OQR99046.1"/>
    </source>
</evidence>
<keyword evidence="3" id="KW-1133">Transmembrane helix</keyword>
<evidence type="ECO:0000256" key="3">
    <source>
        <dbReference type="SAM" id="Phobius"/>
    </source>
</evidence>
<feature type="transmembrane region" description="Helical" evidence="3">
    <location>
        <begin position="303"/>
        <end position="322"/>
    </location>
</feature>
<dbReference type="GO" id="GO:0042910">
    <property type="term" value="F:xenobiotic transmembrane transporter activity"/>
    <property type="evidence" value="ECO:0007669"/>
    <property type="project" value="InterPro"/>
</dbReference>
<dbReference type="Pfam" id="PF01554">
    <property type="entry name" value="MatE"/>
    <property type="match status" value="2"/>
</dbReference>
<dbReference type="STRING" id="1202772.A0A1V9ZM47"/>
<feature type="transmembrane region" description="Helical" evidence="3">
    <location>
        <begin position="217"/>
        <end position="243"/>
    </location>
</feature>
<evidence type="ECO:0000256" key="1">
    <source>
        <dbReference type="ARBA" id="ARBA00010199"/>
    </source>
</evidence>
<feature type="transmembrane region" description="Helical" evidence="3">
    <location>
        <begin position="72"/>
        <end position="89"/>
    </location>
</feature>
<evidence type="ECO:0008006" key="6">
    <source>
        <dbReference type="Google" id="ProtNLM"/>
    </source>
</evidence>
<feature type="transmembrane region" description="Helical" evidence="3">
    <location>
        <begin position="157"/>
        <end position="174"/>
    </location>
</feature>
<comment type="caution">
    <text evidence="4">The sequence shown here is derived from an EMBL/GenBank/DDBJ whole genome shotgun (WGS) entry which is preliminary data.</text>
</comment>
<feature type="transmembrane region" description="Helical" evidence="3">
    <location>
        <begin position="263"/>
        <end position="283"/>
    </location>
</feature>
<name>A0A1V9ZM47_ACHHY</name>
<feature type="transmembrane region" description="Helical" evidence="3">
    <location>
        <begin position="342"/>
        <end position="365"/>
    </location>
</feature>
<organism evidence="4 5">
    <name type="scientific">Achlya hypogyna</name>
    <name type="common">Oomycete</name>
    <name type="synonym">Protoachlya hypogyna</name>
    <dbReference type="NCBI Taxonomy" id="1202772"/>
    <lineage>
        <taxon>Eukaryota</taxon>
        <taxon>Sar</taxon>
        <taxon>Stramenopiles</taxon>
        <taxon>Oomycota</taxon>
        <taxon>Saprolegniomycetes</taxon>
        <taxon>Saprolegniales</taxon>
        <taxon>Achlyaceae</taxon>
        <taxon>Achlya</taxon>
    </lineage>
</organism>
<keyword evidence="5" id="KW-1185">Reference proteome</keyword>
<keyword evidence="3" id="KW-0812">Transmembrane</keyword>
<dbReference type="PANTHER" id="PTHR43298:SF2">
    <property type="entry name" value="FMN_FAD EXPORTER YEEO-RELATED"/>
    <property type="match status" value="1"/>
</dbReference>
<dbReference type="OrthoDB" id="75479at2759"/>
<dbReference type="GO" id="GO:0005886">
    <property type="term" value="C:plasma membrane"/>
    <property type="evidence" value="ECO:0007669"/>
    <property type="project" value="TreeGrafter"/>
</dbReference>
<dbReference type="PANTHER" id="PTHR43298">
    <property type="entry name" value="MULTIDRUG RESISTANCE PROTEIN NORM-RELATED"/>
    <property type="match status" value="1"/>
</dbReference>
<dbReference type="Proteomes" id="UP000243579">
    <property type="component" value="Unassembled WGS sequence"/>
</dbReference>
<evidence type="ECO:0000313" key="5">
    <source>
        <dbReference type="Proteomes" id="UP000243579"/>
    </source>
</evidence>
<dbReference type="InterPro" id="IPR002528">
    <property type="entry name" value="MATE_fam"/>
</dbReference>
<dbReference type="EMBL" id="JNBR01000075">
    <property type="protein sequence ID" value="OQR99046.1"/>
    <property type="molecule type" value="Genomic_DNA"/>
</dbReference>
<feature type="transmembrane region" description="Helical" evidence="3">
    <location>
        <begin position="385"/>
        <end position="409"/>
    </location>
</feature>
<evidence type="ECO:0000256" key="2">
    <source>
        <dbReference type="ARBA" id="ARBA00022448"/>
    </source>
</evidence>
<keyword evidence="3" id="KW-0472">Membrane</keyword>
<comment type="similarity">
    <text evidence="1">Belongs to the multi antimicrobial extrusion (MATE) (TC 2.A.66.1) family.</text>
</comment>
<dbReference type="GO" id="GO:0015297">
    <property type="term" value="F:antiporter activity"/>
    <property type="evidence" value="ECO:0007669"/>
    <property type="project" value="InterPro"/>
</dbReference>
<protein>
    <recommendedName>
        <fullName evidence="6">Multidrug/Oligosaccharidyl-lipid/Polysaccharide (MOP) Flippase Superfamily</fullName>
    </recommendedName>
</protein>
<feature type="transmembrane region" description="Helical" evidence="3">
    <location>
        <begin position="110"/>
        <end position="137"/>
    </location>
</feature>
<gene>
    <name evidence="4" type="ORF">ACHHYP_07457</name>
</gene>
<proteinExistence type="inferred from homology"/>
<feature type="transmembrane region" description="Helical" evidence="3">
    <location>
        <begin position="421"/>
        <end position="440"/>
    </location>
</feature>
<sequence>MASTEASKLVRPTSPAKFQYEDGIQPHVVLPLRAEFGALAGLATCLSIAELPRHLLTMTNAAFLGHLGTRELAGAALALAWTGLPAAFMREAITAMGKLCRQAKGAGYDLVAGSWLQTAIVFAVVASVPVMLWHYFVGDMIGLSVTDKPTVMYGRDYAQVVALAVVPQSIYRALSTFFDAQNISAPTTVVNVAAIGANVVFNYIFVTGGFGCPAYGVVGAGIAAVATSVFQLLLYVAITVVWLHLHRRSWAGWSWDCVDSDHFFTFVAAAVPAGTGAAMDWVPLTLIGAMAGHLGYSVTAAQAILQGLFGLLSTTIDGAAGATQTRMTRYLEQGCARSARRVLALSTCLVAVGALLLLTLVLPFHTAILRLWTTDANVLDLCAEVLAVFVAGALATLARALLTGAMVALAMADFAFVANMLGRACVLAPLVVFFPVSLGWGVEGFWWAHTSAELVQVTLLGVGLHRLNWHLAAQRVQYVTPPSSSSMRRIVLV</sequence>